<evidence type="ECO:0000313" key="2">
    <source>
        <dbReference type="EMBL" id="KAJ7648157.1"/>
    </source>
</evidence>
<name>A0AAD7CGY0_MYCRO</name>
<dbReference type="EMBL" id="JARKIE010000383">
    <property type="protein sequence ID" value="KAJ7648157.1"/>
    <property type="molecule type" value="Genomic_DNA"/>
</dbReference>
<evidence type="ECO:0000256" key="1">
    <source>
        <dbReference type="SAM" id="MobiDB-lite"/>
    </source>
</evidence>
<comment type="caution">
    <text evidence="2">The sequence shown here is derived from an EMBL/GenBank/DDBJ whole genome shotgun (WGS) entry which is preliminary data.</text>
</comment>
<accession>A0AAD7CGY0</accession>
<feature type="compositionally biased region" description="Polar residues" evidence="1">
    <location>
        <begin position="318"/>
        <end position="331"/>
    </location>
</feature>
<feature type="region of interest" description="Disordered" evidence="1">
    <location>
        <begin position="310"/>
        <end position="338"/>
    </location>
</feature>
<gene>
    <name evidence="2" type="ORF">B0H17DRAFT_1148118</name>
</gene>
<reference evidence="2" key="1">
    <citation type="submission" date="2023-03" db="EMBL/GenBank/DDBJ databases">
        <title>Massive genome expansion in bonnet fungi (Mycena s.s.) driven by repeated elements and novel gene families across ecological guilds.</title>
        <authorList>
            <consortium name="Lawrence Berkeley National Laboratory"/>
            <person name="Harder C.B."/>
            <person name="Miyauchi S."/>
            <person name="Viragh M."/>
            <person name="Kuo A."/>
            <person name="Thoen E."/>
            <person name="Andreopoulos B."/>
            <person name="Lu D."/>
            <person name="Skrede I."/>
            <person name="Drula E."/>
            <person name="Henrissat B."/>
            <person name="Morin E."/>
            <person name="Kohler A."/>
            <person name="Barry K."/>
            <person name="LaButti K."/>
            <person name="Morin E."/>
            <person name="Salamov A."/>
            <person name="Lipzen A."/>
            <person name="Mereny Z."/>
            <person name="Hegedus B."/>
            <person name="Baldrian P."/>
            <person name="Stursova M."/>
            <person name="Weitz H."/>
            <person name="Taylor A."/>
            <person name="Grigoriev I.V."/>
            <person name="Nagy L.G."/>
            <person name="Martin F."/>
            <person name="Kauserud H."/>
        </authorList>
    </citation>
    <scope>NUCLEOTIDE SEQUENCE</scope>
    <source>
        <strain evidence="2">CBHHK067</strain>
    </source>
</reference>
<dbReference type="AlphaFoldDB" id="A0AAD7CGY0"/>
<proteinExistence type="predicted"/>
<sequence length="338" mass="36444">MPMARIQKPAPLTTPTTPQPHACLRAQRTRPGPQRIQGSFKWGRPRRPRERPLPIAARAGSRRRGGAQSQRDEGALVQIPSSCEAVAARTAESAGACLKAYESGGSRCVATLQRRRAGTLANAQVAAGVRAEHSASASETRDEEAVLPRYAARTRTVPITACTSHNYVAGLGPLSSSAPRSASAEARWLALSCGTACRARRDAGECAGCRARAACGPVSAAVFVFARARPSARHSVNQRVSSIVRRADSEIQIPRLQSRSTPCRFESPWPRRADSRPVESSQSARRDIWEIQVRRHSFVASWAHGKFRSTGNVIGPQGQLSTSGNPLTESRSGSRERT</sequence>
<feature type="compositionally biased region" description="Low complexity" evidence="1">
    <location>
        <begin position="9"/>
        <end position="20"/>
    </location>
</feature>
<keyword evidence="3" id="KW-1185">Reference proteome</keyword>
<evidence type="ECO:0000313" key="3">
    <source>
        <dbReference type="Proteomes" id="UP001221757"/>
    </source>
</evidence>
<protein>
    <submittedName>
        <fullName evidence="2">Uncharacterized protein</fullName>
    </submittedName>
</protein>
<dbReference type="Proteomes" id="UP001221757">
    <property type="component" value="Unassembled WGS sequence"/>
</dbReference>
<organism evidence="2 3">
    <name type="scientific">Mycena rosella</name>
    <name type="common">Pink bonnet</name>
    <name type="synonym">Agaricus rosellus</name>
    <dbReference type="NCBI Taxonomy" id="1033263"/>
    <lineage>
        <taxon>Eukaryota</taxon>
        <taxon>Fungi</taxon>
        <taxon>Dikarya</taxon>
        <taxon>Basidiomycota</taxon>
        <taxon>Agaricomycotina</taxon>
        <taxon>Agaricomycetes</taxon>
        <taxon>Agaricomycetidae</taxon>
        <taxon>Agaricales</taxon>
        <taxon>Marasmiineae</taxon>
        <taxon>Mycenaceae</taxon>
        <taxon>Mycena</taxon>
    </lineage>
</organism>
<feature type="region of interest" description="Disordered" evidence="1">
    <location>
        <begin position="1"/>
        <end position="74"/>
    </location>
</feature>
<feature type="region of interest" description="Disordered" evidence="1">
    <location>
        <begin position="261"/>
        <end position="284"/>
    </location>
</feature>